<dbReference type="EMBL" id="CAKLCB010000302">
    <property type="protein sequence ID" value="CAH0519556.1"/>
    <property type="molecule type" value="Genomic_DNA"/>
</dbReference>
<name>A0ABN8D551_9STRA</name>
<keyword evidence="2" id="KW-1185">Reference proteome</keyword>
<evidence type="ECO:0000313" key="1">
    <source>
        <dbReference type="EMBL" id="CAH0519556.1"/>
    </source>
</evidence>
<comment type="caution">
    <text evidence="1">The sequence shown here is derived from an EMBL/GenBank/DDBJ whole genome shotgun (WGS) entry which is preliminary data.</text>
</comment>
<proteinExistence type="predicted"/>
<organism evidence="1 2">
    <name type="scientific">Peronospora belbahrii</name>
    <dbReference type="NCBI Taxonomy" id="622444"/>
    <lineage>
        <taxon>Eukaryota</taxon>
        <taxon>Sar</taxon>
        <taxon>Stramenopiles</taxon>
        <taxon>Oomycota</taxon>
        <taxon>Peronosporomycetes</taxon>
        <taxon>Peronosporales</taxon>
        <taxon>Peronosporaceae</taxon>
        <taxon>Peronospora</taxon>
    </lineage>
</organism>
<reference evidence="1 2" key="1">
    <citation type="submission" date="2021-11" db="EMBL/GenBank/DDBJ databases">
        <authorList>
            <person name="Islam A."/>
            <person name="Islam S."/>
            <person name="Flora M.S."/>
            <person name="Rahman M."/>
            <person name="Ziaur R.M."/>
            <person name="Epstein J.H."/>
            <person name="Hassan M."/>
            <person name="Klassen M."/>
            <person name="Woodard K."/>
            <person name="Webb A."/>
            <person name="Webby R.J."/>
            <person name="El Zowalaty M.E."/>
        </authorList>
    </citation>
    <scope>NUCLEOTIDE SEQUENCE [LARGE SCALE GENOMIC DNA]</scope>
    <source>
        <strain evidence="1">Pbs1</strain>
    </source>
</reference>
<gene>
    <name evidence="1" type="ORF">PBS001_LOCUS6082</name>
</gene>
<protein>
    <submittedName>
        <fullName evidence="1">Uncharacterized protein</fullName>
    </submittedName>
</protein>
<sequence length="215" mass="24260">MELRKITMANEGKRPVSISGKRNRYVGSGGATEPKVLLNQVQFLRFLGKLTNSIVESVIVQWKEAWRRDCLQDCIARYRTKCALKATRAWMDQWMQRIIILKGRTESPFLDSLTDMCQLGDMLDLVPHPDDYLEWEPSKHFTGNSFSVSSGLPAGHLAYLSGKRGRHRLPGKVAYPIRGANSDGTVAELIDCLTESGTTELSTALTWDQGFRRVR</sequence>
<accession>A0ABN8D551</accession>
<dbReference type="Proteomes" id="UP001158986">
    <property type="component" value="Unassembled WGS sequence"/>
</dbReference>
<evidence type="ECO:0000313" key="2">
    <source>
        <dbReference type="Proteomes" id="UP001158986"/>
    </source>
</evidence>